<evidence type="ECO:0000313" key="4">
    <source>
        <dbReference type="Proteomes" id="UP000054845"/>
    </source>
</evidence>
<dbReference type="InterPro" id="IPR019194">
    <property type="entry name" value="Tscrpt_elong_fac_Eaf_N"/>
</dbReference>
<dbReference type="Pfam" id="PF09816">
    <property type="entry name" value="EAF"/>
    <property type="match status" value="1"/>
</dbReference>
<proteinExistence type="predicted"/>
<feature type="compositionally biased region" description="Basic and acidic residues" evidence="1">
    <location>
        <begin position="175"/>
        <end position="202"/>
    </location>
</feature>
<feature type="region of interest" description="Disordered" evidence="1">
    <location>
        <begin position="150"/>
        <end position="305"/>
    </location>
</feature>
<name>A0A0P1BN97_9BASI</name>
<feature type="compositionally biased region" description="Polar residues" evidence="1">
    <location>
        <begin position="12"/>
        <end position="22"/>
    </location>
</feature>
<keyword evidence="4" id="KW-1185">Reference proteome</keyword>
<protein>
    <submittedName>
        <fullName evidence="3">Transcription elognation factor Eaf, N-terminal</fullName>
    </submittedName>
</protein>
<feature type="domain" description="Transcription elongation factor Eaf N-terminal" evidence="2">
    <location>
        <begin position="39"/>
        <end position="138"/>
    </location>
</feature>
<evidence type="ECO:0000313" key="3">
    <source>
        <dbReference type="EMBL" id="CEH17220.1"/>
    </source>
</evidence>
<dbReference type="STRING" id="401625.A0A0P1BN97"/>
<dbReference type="OrthoDB" id="125903at2759"/>
<sequence length="305" mass="32771">MSNIREAAPFTRRQSQSASNANDPRLSAYPVYPLRLATASAEAHASVKLNFRPSSAPHPSSSTGALYAQSAASTSSWTLEIVAPSNDAASTAQSKASRFTGERTPGKEVEYVAVWDPESRTYVLSPLACTYSLKHDRSATTLSERAQQLLSLSREPSLGTRRRDRESQPSVALERPAKGAKLEEARNAKSDAHARANNEQLRRVTRRMSSNEHSSRHQDASPEQNRDATSIASEHRVGEAEPVAHEGGGQEEAVEDGEDDDEDFLAQQLAEALDRASASSSQRHSDSGKQSSSGSPSGITSALAS</sequence>
<feature type="compositionally biased region" description="Basic and acidic residues" evidence="1">
    <location>
        <begin position="209"/>
        <end position="226"/>
    </location>
</feature>
<dbReference type="AlphaFoldDB" id="A0A0P1BN97"/>
<accession>A0A0P1BN97</accession>
<reference evidence="3 4" key="1">
    <citation type="submission" date="2014-09" db="EMBL/GenBank/DDBJ databases">
        <authorList>
            <person name="Magalhaes I.L.F."/>
            <person name="Oliveira U."/>
            <person name="Santos F.R."/>
            <person name="Vidigal T.H.D.A."/>
            <person name="Brescovit A.D."/>
            <person name="Santos A.J."/>
        </authorList>
    </citation>
    <scope>NUCLEOTIDE SEQUENCE [LARGE SCALE GENOMIC DNA]</scope>
</reference>
<dbReference type="EMBL" id="CCYA01000254">
    <property type="protein sequence ID" value="CEH17220.1"/>
    <property type="molecule type" value="Genomic_DNA"/>
</dbReference>
<dbReference type="Proteomes" id="UP000054845">
    <property type="component" value="Unassembled WGS sequence"/>
</dbReference>
<feature type="compositionally biased region" description="Acidic residues" evidence="1">
    <location>
        <begin position="252"/>
        <end position="264"/>
    </location>
</feature>
<evidence type="ECO:0000256" key="1">
    <source>
        <dbReference type="SAM" id="MobiDB-lite"/>
    </source>
</evidence>
<feature type="compositionally biased region" description="Basic and acidic residues" evidence="1">
    <location>
        <begin position="233"/>
        <end position="244"/>
    </location>
</feature>
<feature type="compositionally biased region" description="Low complexity" evidence="1">
    <location>
        <begin position="275"/>
        <end position="305"/>
    </location>
</feature>
<evidence type="ECO:0000259" key="2">
    <source>
        <dbReference type="Pfam" id="PF09816"/>
    </source>
</evidence>
<feature type="region of interest" description="Disordered" evidence="1">
    <location>
        <begin position="1"/>
        <end position="26"/>
    </location>
</feature>
<organism evidence="3 4">
    <name type="scientific">Ceraceosorus bombacis</name>
    <dbReference type="NCBI Taxonomy" id="401625"/>
    <lineage>
        <taxon>Eukaryota</taxon>
        <taxon>Fungi</taxon>
        <taxon>Dikarya</taxon>
        <taxon>Basidiomycota</taxon>
        <taxon>Ustilaginomycotina</taxon>
        <taxon>Exobasidiomycetes</taxon>
        <taxon>Ceraceosorales</taxon>
        <taxon>Ceraceosoraceae</taxon>
        <taxon>Ceraceosorus</taxon>
    </lineage>
</organism>